<dbReference type="InterPro" id="IPR002872">
    <property type="entry name" value="Proline_DH_dom"/>
</dbReference>
<evidence type="ECO:0000313" key="8">
    <source>
        <dbReference type="Proteomes" id="UP000007148"/>
    </source>
</evidence>
<dbReference type="STRING" id="1109443.G4T8R3"/>
<dbReference type="EC" id="1.5.5.2" evidence="2 5"/>
<dbReference type="GO" id="GO:0005739">
    <property type="term" value="C:mitochondrion"/>
    <property type="evidence" value="ECO:0007669"/>
    <property type="project" value="TreeGrafter"/>
</dbReference>
<evidence type="ECO:0000256" key="3">
    <source>
        <dbReference type="ARBA" id="ARBA00023002"/>
    </source>
</evidence>
<keyword evidence="5" id="KW-0274">FAD</keyword>
<dbReference type="PANTHER" id="PTHR13914:SF0">
    <property type="entry name" value="PROLINE DEHYDROGENASE 1, MITOCHONDRIAL"/>
    <property type="match status" value="1"/>
</dbReference>
<dbReference type="AlphaFoldDB" id="G4T8R3"/>
<dbReference type="Pfam" id="PF01619">
    <property type="entry name" value="Pro_dh"/>
    <property type="match status" value="1"/>
</dbReference>
<feature type="domain" description="Proline dehydrogenase" evidence="6">
    <location>
        <begin position="113"/>
        <end position="483"/>
    </location>
</feature>
<reference evidence="7 8" key="1">
    <citation type="journal article" date="2011" name="PLoS Pathog.">
        <title>Endophytic Life Strategies Decoded by Genome and Transcriptome Analyses of the Mutualistic Root Symbiont Piriformospora indica.</title>
        <authorList>
            <person name="Zuccaro A."/>
            <person name="Lahrmann U."/>
            <person name="Guldener U."/>
            <person name="Langen G."/>
            <person name="Pfiffi S."/>
            <person name="Biedenkopf D."/>
            <person name="Wong P."/>
            <person name="Samans B."/>
            <person name="Grimm C."/>
            <person name="Basiewicz M."/>
            <person name="Murat C."/>
            <person name="Martin F."/>
            <person name="Kogel K.H."/>
        </authorList>
    </citation>
    <scope>NUCLEOTIDE SEQUENCE [LARGE SCALE GENOMIC DNA]</scope>
    <source>
        <strain evidence="7 8">DSM 11827</strain>
    </source>
</reference>
<dbReference type="EMBL" id="CAFZ01000018">
    <property type="protein sequence ID" value="CCA67730.1"/>
    <property type="molecule type" value="Genomic_DNA"/>
</dbReference>
<organism evidence="7 8">
    <name type="scientific">Serendipita indica (strain DSM 11827)</name>
    <name type="common">Root endophyte fungus</name>
    <name type="synonym">Piriformospora indica</name>
    <dbReference type="NCBI Taxonomy" id="1109443"/>
    <lineage>
        <taxon>Eukaryota</taxon>
        <taxon>Fungi</taxon>
        <taxon>Dikarya</taxon>
        <taxon>Basidiomycota</taxon>
        <taxon>Agaricomycotina</taxon>
        <taxon>Agaricomycetes</taxon>
        <taxon>Sebacinales</taxon>
        <taxon>Serendipitaceae</taxon>
        <taxon>Serendipita</taxon>
    </lineage>
</organism>
<dbReference type="SUPFAM" id="SSF51730">
    <property type="entry name" value="FAD-linked oxidoreductase"/>
    <property type="match status" value="1"/>
</dbReference>
<dbReference type="HOGENOM" id="CLU_018202_1_1_1"/>
<dbReference type="Gene3D" id="3.20.20.220">
    <property type="match status" value="1"/>
</dbReference>
<comment type="cofactor">
    <cofactor evidence="5">
        <name>FAD</name>
        <dbReference type="ChEBI" id="CHEBI:57692"/>
    </cofactor>
</comment>
<comment type="similarity">
    <text evidence="1 5">Belongs to the proline oxidase family.</text>
</comment>
<evidence type="ECO:0000256" key="5">
    <source>
        <dbReference type="RuleBase" id="RU364054"/>
    </source>
</evidence>
<gene>
    <name evidence="7" type="ORF">PIIN_01557</name>
</gene>
<keyword evidence="8" id="KW-1185">Reference proteome</keyword>
<comment type="function">
    <text evidence="5">Converts proline to delta-1-pyrroline-5-carboxylate.</text>
</comment>
<dbReference type="FunCoup" id="G4T8R3">
    <property type="interactions" value="259"/>
</dbReference>
<dbReference type="PANTHER" id="PTHR13914">
    <property type="entry name" value="PROLINE OXIDASE"/>
    <property type="match status" value="1"/>
</dbReference>
<dbReference type="OrthoDB" id="5464at2759"/>
<dbReference type="OMA" id="WMQDAAD"/>
<keyword evidence="3 5" id="KW-0560">Oxidoreductase</keyword>
<dbReference type="GO" id="GO:0004657">
    <property type="term" value="F:proline dehydrogenase activity"/>
    <property type="evidence" value="ECO:0007669"/>
    <property type="project" value="UniProtKB-EC"/>
</dbReference>
<sequence>MFLRSSRRLVSPRRPLISPLCIRPTLTSRTVVVESHRHDVPKDLELSSTTSLLRSLAVYSALSFPTFVDVSPKLLDASLQIPIVDQVALSVVRATFFQQFVGGETVEETATVIRQLRERNIASMVDYSVEVMEESAGGIEQSAKEAPYVRNIEEMKRSIPIVAGVENERGLDDPATRKTWIAIKLTALLPSATTLRKFSSLLVAKQSEPHAPFTPDILYDSSISSYLEEGDISALKSLHSSLKEIGEFAVKHQVRICVDAEHTWYEPAIDAFATDMMRTCNRESPITPVIYQTFQAYLRSTPHRLTSALAHAKSNGYTLGVKLVRGAYHPLEVAKHESDPTKSGPPPVWSEKNETDACYNQCANMLLDQLSDRTDGKPNSSPVGILFGTHNRNSCDVIIDGIVKRGLASRVTDGVVTVPLDVSSRVQIGQLFGMADELTNYVSSRLDCPNSPMVLKCVPYGTLEDVMPYLSRRAIENKSVLGNSNTTIERQRVARELRRRLFA</sequence>
<evidence type="ECO:0000259" key="6">
    <source>
        <dbReference type="Pfam" id="PF01619"/>
    </source>
</evidence>
<dbReference type="InterPro" id="IPR015659">
    <property type="entry name" value="Proline_oxidase"/>
</dbReference>
<dbReference type="InParanoid" id="G4T8R3"/>
<comment type="caution">
    <text evidence="7">The sequence shown here is derived from an EMBL/GenBank/DDBJ whole genome shotgun (WGS) entry which is preliminary data.</text>
</comment>
<dbReference type="GO" id="GO:0071949">
    <property type="term" value="F:FAD binding"/>
    <property type="evidence" value="ECO:0007669"/>
    <property type="project" value="TreeGrafter"/>
</dbReference>
<accession>G4T8R3</accession>
<keyword evidence="4 5" id="KW-0642">Proline metabolism</keyword>
<evidence type="ECO:0000256" key="4">
    <source>
        <dbReference type="ARBA" id="ARBA00023062"/>
    </source>
</evidence>
<keyword evidence="5" id="KW-0285">Flavoprotein</keyword>
<name>G4T8R3_SERID</name>
<evidence type="ECO:0000256" key="2">
    <source>
        <dbReference type="ARBA" id="ARBA00012695"/>
    </source>
</evidence>
<dbReference type="eggNOG" id="KOG0186">
    <property type="taxonomic scope" value="Eukaryota"/>
</dbReference>
<proteinExistence type="inferred from homology"/>
<protein>
    <recommendedName>
        <fullName evidence="2 5">Proline dehydrogenase</fullName>
        <ecNumber evidence="2 5">1.5.5.2</ecNumber>
    </recommendedName>
</protein>
<evidence type="ECO:0000256" key="1">
    <source>
        <dbReference type="ARBA" id="ARBA00005869"/>
    </source>
</evidence>
<dbReference type="InterPro" id="IPR029041">
    <property type="entry name" value="FAD-linked_oxidoreductase-like"/>
</dbReference>
<comment type="catalytic activity">
    <reaction evidence="5">
        <text>L-proline + a quinone = (S)-1-pyrroline-5-carboxylate + a quinol + H(+)</text>
        <dbReference type="Rhea" id="RHEA:23784"/>
        <dbReference type="ChEBI" id="CHEBI:15378"/>
        <dbReference type="ChEBI" id="CHEBI:17388"/>
        <dbReference type="ChEBI" id="CHEBI:24646"/>
        <dbReference type="ChEBI" id="CHEBI:60039"/>
        <dbReference type="ChEBI" id="CHEBI:132124"/>
        <dbReference type="EC" id="1.5.5.2"/>
    </reaction>
</comment>
<dbReference type="Proteomes" id="UP000007148">
    <property type="component" value="Unassembled WGS sequence"/>
</dbReference>
<evidence type="ECO:0000313" key="7">
    <source>
        <dbReference type="EMBL" id="CCA67730.1"/>
    </source>
</evidence>
<dbReference type="GO" id="GO:0010133">
    <property type="term" value="P:L-proline catabolic process to L-glutamate"/>
    <property type="evidence" value="ECO:0007669"/>
    <property type="project" value="TreeGrafter"/>
</dbReference>